<evidence type="ECO:0000313" key="2">
    <source>
        <dbReference type="EMBL" id="CAJ0600330.1"/>
    </source>
</evidence>
<evidence type="ECO:0000259" key="1">
    <source>
        <dbReference type="PROSITE" id="PS50021"/>
    </source>
</evidence>
<accession>A0AA36GY80</accession>
<dbReference type="Proteomes" id="UP001176961">
    <property type="component" value="Unassembled WGS sequence"/>
</dbReference>
<dbReference type="InterPro" id="IPR001715">
    <property type="entry name" value="CH_dom"/>
</dbReference>
<reference evidence="2" key="1">
    <citation type="submission" date="2023-07" db="EMBL/GenBank/DDBJ databases">
        <authorList>
            <consortium name="CYATHOMIX"/>
        </authorList>
    </citation>
    <scope>NUCLEOTIDE SEQUENCE</scope>
    <source>
        <strain evidence="2">N/A</strain>
    </source>
</reference>
<dbReference type="Gene3D" id="1.20.58.60">
    <property type="match status" value="1"/>
</dbReference>
<sequence>MKNAPTTPVDLNVILKQLDTQYSDQMNPEELEFLCLLEVRCEYCLENVDKGLQFLKGQHVDLENLGSHDIVDGNPRLTLCLIWTIILRSQSQDITFEDADNHETRSDKEALLLWCQMKTAGYPNVNVRNFTTSQNNFGSDLASVEAATKKHEAIETDIFVYEERVQAVVALQILLNSLGELEAENFHGIEEINRKENLLKLWNYLFQSGQYSTQEVALFVITYLTSPRIFDFVLCTPLNKGLKLYQPQIVLN</sequence>
<evidence type="ECO:0000313" key="3">
    <source>
        <dbReference type="Proteomes" id="UP001176961"/>
    </source>
</evidence>
<name>A0AA36GY80_CYLNA</name>
<organism evidence="2 3">
    <name type="scientific">Cylicocyclus nassatus</name>
    <name type="common">Nematode worm</name>
    <dbReference type="NCBI Taxonomy" id="53992"/>
    <lineage>
        <taxon>Eukaryota</taxon>
        <taxon>Metazoa</taxon>
        <taxon>Ecdysozoa</taxon>
        <taxon>Nematoda</taxon>
        <taxon>Chromadorea</taxon>
        <taxon>Rhabditida</taxon>
        <taxon>Rhabditina</taxon>
        <taxon>Rhabditomorpha</taxon>
        <taxon>Strongyloidea</taxon>
        <taxon>Strongylidae</taxon>
        <taxon>Cylicocyclus</taxon>
    </lineage>
</organism>
<dbReference type="PROSITE" id="PS50021">
    <property type="entry name" value="CH"/>
    <property type="match status" value="1"/>
</dbReference>
<comment type="caution">
    <text evidence="2">The sequence shown here is derived from an EMBL/GenBank/DDBJ whole genome shotgun (WGS) entry which is preliminary data.</text>
</comment>
<feature type="domain" description="Calponin-homology (CH)" evidence="1">
    <location>
        <begin position="1"/>
        <end position="90"/>
    </location>
</feature>
<dbReference type="AlphaFoldDB" id="A0AA36GY80"/>
<dbReference type="SUPFAM" id="SSF46966">
    <property type="entry name" value="Spectrin repeat"/>
    <property type="match status" value="1"/>
</dbReference>
<protein>
    <recommendedName>
        <fullName evidence="1">Calponin-homology (CH) domain-containing protein</fullName>
    </recommendedName>
</protein>
<dbReference type="PANTHER" id="PTHR11915">
    <property type="entry name" value="SPECTRIN/FILAMIN RELATED CYTOSKELETAL PROTEIN"/>
    <property type="match status" value="1"/>
</dbReference>
<proteinExistence type="predicted"/>
<gene>
    <name evidence="2" type="ORF">CYNAS_LOCUS12313</name>
</gene>
<keyword evidence="3" id="KW-1185">Reference proteome</keyword>
<dbReference type="SUPFAM" id="SSF47576">
    <property type="entry name" value="Calponin-homology domain, CH-domain"/>
    <property type="match status" value="1"/>
</dbReference>
<dbReference type="Gene3D" id="1.10.418.10">
    <property type="entry name" value="Calponin-like domain"/>
    <property type="match status" value="1"/>
</dbReference>
<dbReference type="InterPro" id="IPR036872">
    <property type="entry name" value="CH_dom_sf"/>
</dbReference>
<dbReference type="EMBL" id="CATQJL010000223">
    <property type="protein sequence ID" value="CAJ0600330.1"/>
    <property type="molecule type" value="Genomic_DNA"/>
</dbReference>